<dbReference type="GO" id="GO:0016740">
    <property type="term" value="F:transferase activity"/>
    <property type="evidence" value="ECO:0007669"/>
    <property type="project" value="UniProtKB-KW"/>
</dbReference>
<dbReference type="EMBL" id="FNJM01000001">
    <property type="protein sequence ID" value="SDO64756.1"/>
    <property type="molecule type" value="Genomic_DNA"/>
</dbReference>
<evidence type="ECO:0000313" key="3">
    <source>
        <dbReference type="Proteomes" id="UP000198597"/>
    </source>
</evidence>
<dbReference type="InterPro" id="IPR059123">
    <property type="entry name" value="StrF_dom"/>
</dbReference>
<dbReference type="RefSeq" id="WP_089964661.1">
    <property type="nucleotide sequence ID" value="NZ_FNJM01000001.1"/>
</dbReference>
<keyword evidence="2" id="KW-0808">Transferase</keyword>
<organism evidence="2 3">
    <name type="scientific">Clostridium gasigenes</name>
    <dbReference type="NCBI Taxonomy" id="94869"/>
    <lineage>
        <taxon>Bacteria</taxon>
        <taxon>Bacillati</taxon>
        <taxon>Bacillota</taxon>
        <taxon>Clostridia</taxon>
        <taxon>Eubacteriales</taxon>
        <taxon>Clostridiaceae</taxon>
        <taxon>Clostridium</taxon>
    </lineage>
</organism>
<dbReference type="AlphaFoldDB" id="A0A1H0L9M9"/>
<dbReference type="STRING" id="94869.SAMN04488529_10129"/>
<dbReference type="Gene3D" id="3.90.550.10">
    <property type="entry name" value="Spore Coat Polysaccharide Biosynthesis Protein SpsA, Chain A"/>
    <property type="match status" value="1"/>
</dbReference>
<dbReference type="OrthoDB" id="176403at2"/>
<keyword evidence="3" id="KW-1185">Reference proteome</keyword>
<name>A0A1H0L9M9_9CLOT</name>
<proteinExistence type="predicted"/>
<evidence type="ECO:0000259" key="1">
    <source>
        <dbReference type="Pfam" id="PF13712"/>
    </source>
</evidence>
<sequence>MDDKKIAFIIVVNNELAFEECKFYISNLIVPNGFNVEVIPMRNANGIAFAYNQCMESSTAKYKVYLHQDVYIRNMNFINDLLNIFNLDKDIGLIGMCGAKTLPASGVWWESSITVGRVYESHTGHLSLLEFNKINSNYEEIEAVDGLLIATQYDLKWRYDIFKGWHFYDLSQCLEFINKGYKVVVPRQETPWCVHDCGLVNTSNGFDFYRDLFLKTYKS</sequence>
<dbReference type="InterPro" id="IPR029044">
    <property type="entry name" value="Nucleotide-diphossugar_trans"/>
</dbReference>
<dbReference type="SUPFAM" id="SSF53448">
    <property type="entry name" value="Nucleotide-diphospho-sugar transferases"/>
    <property type="match status" value="1"/>
</dbReference>
<protein>
    <submittedName>
        <fullName evidence="2">Glycosyltransferase like family protein</fullName>
    </submittedName>
</protein>
<gene>
    <name evidence="2" type="ORF">SAMN04488529_10129</name>
</gene>
<dbReference type="Proteomes" id="UP000198597">
    <property type="component" value="Unassembled WGS sequence"/>
</dbReference>
<evidence type="ECO:0000313" key="2">
    <source>
        <dbReference type="EMBL" id="SDO64756.1"/>
    </source>
</evidence>
<dbReference type="Pfam" id="PF13712">
    <property type="entry name" value="Glyco_tranf_2_5"/>
    <property type="match status" value="1"/>
</dbReference>
<accession>A0A1H0L9M9</accession>
<reference evidence="2 3" key="1">
    <citation type="submission" date="2016-10" db="EMBL/GenBank/DDBJ databases">
        <authorList>
            <person name="de Groot N.N."/>
        </authorList>
    </citation>
    <scope>NUCLEOTIDE SEQUENCE [LARGE SCALE GENOMIC DNA]</scope>
    <source>
        <strain evidence="2 3">DSM 12272</strain>
    </source>
</reference>
<feature type="domain" description="Streptomycin biosynthesis protein StrF" evidence="1">
    <location>
        <begin position="7"/>
        <end position="217"/>
    </location>
</feature>